<keyword evidence="7" id="KW-1185">Reference proteome</keyword>
<accession>A0A318KDR1</accession>
<dbReference type="PROSITE" id="PS51935">
    <property type="entry name" value="NLPC_P60"/>
    <property type="match status" value="1"/>
</dbReference>
<keyword evidence="3" id="KW-0378">Hydrolase</keyword>
<dbReference type="SUPFAM" id="SSF54001">
    <property type="entry name" value="Cysteine proteinases"/>
    <property type="match status" value="1"/>
</dbReference>
<comment type="caution">
    <text evidence="6">The sequence shown here is derived from an EMBL/GenBank/DDBJ whole genome shotgun (WGS) entry which is preliminary data.</text>
</comment>
<evidence type="ECO:0000259" key="5">
    <source>
        <dbReference type="PROSITE" id="PS51935"/>
    </source>
</evidence>
<name>A0A318KDR1_9FIRM</name>
<comment type="similarity">
    <text evidence="1">Belongs to the peptidase C40 family.</text>
</comment>
<dbReference type="OrthoDB" id="9812962at2"/>
<evidence type="ECO:0000313" key="7">
    <source>
        <dbReference type="Proteomes" id="UP000247612"/>
    </source>
</evidence>
<dbReference type="GO" id="GO:0008234">
    <property type="term" value="F:cysteine-type peptidase activity"/>
    <property type="evidence" value="ECO:0007669"/>
    <property type="project" value="UniProtKB-KW"/>
</dbReference>
<reference evidence="6 7" key="1">
    <citation type="submission" date="2018-05" db="EMBL/GenBank/DDBJ databases">
        <title>Genomic Encyclopedia of Type Strains, Phase IV (KMG-IV): sequencing the most valuable type-strain genomes for metagenomic binning, comparative biology and taxonomic classification.</title>
        <authorList>
            <person name="Goeker M."/>
        </authorList>
    </citation>
    <scope>NUCLEOTIDE SEQUENCE [LARGE SCALE GENOMIC DNA]</scope>
    <source>
        <strain evidence="6 7">JC118</strain>
    </source>
</reference>
<keyword evidence="4" id="KW-0788">Thiol protease</keyword>
<evidence type="ECO:0000256" key="4">
    <source>
        <dbReference type="ARBA" id="ARBA00022807"/>
    </source>
</evidence>
<dbReference type="STRING" id="1034346.GCA_000313565_02613"/>
<dbReference type="Proteomes" id="UP000247612">
    <property type="component" value="Unassembled WGS sequence"/>
</dbReference>
<evidence type="ECO:0000256" key="3">
    <source>
        <dbReference type="ARBA" id="ARBA00022801"/>
    </source>
</evidence>
<feature type="domain" description="NlpC/P60" evidence="5">
    <location>
        <begin position="25"/>
        <end position="167"/>
    </location>
</feature>
<keyword evidence="2" id="KW-0645">Protease</keyword>
<dbReference type="SUPFAM" id="SSF69360">
    <property type="entry name" value="Cell wall binding repeat"/>
    <property type="match status" value="1"/>
</dbReference>
<evidence type="ECO:0000256" key="2">
    <source>
        <dbReference type="ARBA" id="ARBA00022670"/>
    </source>
</evidence>
<protein>
    <submittedName>
        <fullName evidence="6">NlpC/P60 family protein</fullName>
    </submittedName>
</protein>
<dbReference type="Gene3D" id="2.10.270.10">
    <property type="entry name" value="Cholin Binding"/>
    <property type="match status" value="1"/>
</dbReference>
<dbReference type="Gene3D" id="3.90.1720.10">
    <property type="entry name" value="endopeptidase domain like (from Nostoc punctiforme)"/>
    <property type="match status" value="1"/>
</dbReference>
<dbReference type="AlphaFoldDB" id="A0A318KDR1"/>
<dbReference type="InterPro" id="IPR038765">
    <property type="entry name" value="Papain-like_cys_pep_sf"/>
</dbReference>
<gene>
    <name evidence="6" type="ORF">DES51_12221</name>
</gene>
<dbReference type="InterPro" id="IPR000064">
    <property type="entry name" value="NLP_P60_dom"/>
</dbReference>
<dbReference type="RefSeq" id="WP_022938897.1">
    <property type="nucleotide sequence ID" value="NZ_CABKRQ010000007.1"/>
</dbReference>
<dbReference type="EMBL" id="QJKH01000022">
    <property type="protein sequence ID" value="PXX74635.1"/>
    <property type="molecule type" value="Genomic_DNA"/>
</dbReference>
<dbReference type="GO" id="GO:0006508">
    <property type="term" value="P:proteolysis"/>
    <property type="evidence" value="ECO:0007669"/>
    <property type="project" value="UniProtKB-KW"/>
</dbReference>
<evidence type="ECO:0000313" key="6">
    <source>
        <dbReference type="EMBL" id="PXX74635.1"/>
    </source>
</evidence>
<organism evidence="6 7">
    <name type="scientific">Dielma fastidiosa</name>
    <dbReference type="NCBI Taxonomy" id="1034346"/>
    <lineage>
        <taxon>Bacteria</taxon>
        <taxon>Bacillati</taxon>
        <taxon>Bacillota</taxon>
        <taxon>Erysipelotrichia</taxon>
        <taxon>Erysipelotrichales</taxon>
        <taxon>Erysipelotrichaceae</taxon>
        <taxon>Dielma</taxon>
    </lineage>
</organism>
<sequence>MKKSKELVEYVKKKAAEPKTIYVLGSFGQILTTAFLNQKCRQLAWNEQNRNILQQYVDQGYQAFDCCGLIKAFLWDDNPANYKVAEDENEATMLARAKIKGKIASLPERPGILVFMPGHVGVYIGNGEVVECTPSESLGGWGVLTTKLKGRGWTVWAEYARISYDTPSGWQQVDGCWFYFFEGHMIKGWKWLPISNGSDTWGWFYFNPANGIMQANKWVKFTDGKTYELGKNGKWTGNAK</sequence>
<evidence type="ECO:0000256" key="1">
    <source>
        <dbReference type="ARBA" id="ARBA00007074"/>
    </source>
</evidence>
<proteinExistence type="inferred from homology"/>